<dbReference type="PROSITE" id="PS50011">
    <property type="entry name" value="PROTEIN_KINASE_DOM"/>
    <property type="match status" value="1"/>
</dbReference>
<feature type="domain" description="Protein kinase" evidence="1">
    <location>
        <begin position="151"/>
        <end position="436"/>
    </location>
</feature>
<dbReference type="InterPro" id="IPR051681">
    <property type="entry name" value="Ser/Thr_Kinases-Pseudokinases"/>
</dbReference>
<dbReference type="PROSITE" id="PS00108">
    <property type="entry name" value="PROTEIN_KINASE_ST"/>
    <property type="match status" value="1"/>
</dbReference>
<dbReference type="SUPFAM" id="SSF56112">
    <property type="entry name" value="Protein kinase-like (PK-like)"/>
    <property type="match status" value="1"/>
</dbReference>
<name>A0A8T0I9E2_CERPU</name>
<dbReference type="Proteomes" id="UP000822688">
    <property type="component" value="Chromosome 4"/>
</dbReference>
<keyword evidence="3" id="KW-1185">Reference proteome</keyword>
<dbReference type="GO" id="GO:0004674">
    <property type="term" value="F:protein serine/threonine kinase activity"/>
    <property type="evidence" value="ECO:0007669"/>
    <property type="project" value="TreeGrafter"/>
</dbReference>
<gene>
    <name evidence="2" type="ORF">KC19_4G108600</name>
</gene>
<proteinExistence type="predicted"/>
<dbReference type="AlphaFoldDB" id="A0A8T0I9E2"/>
<dbReference type="InterPro" id="IPR008271">
    <property type="entry name" value="Ser/Thr_kinase_AS"/>
</dbReference>
<dbReference type="InterPro" id="IPR001245">
    <property type="entry name" value="Ser-Thr/Tyr_kinase_cat_dom"/>
</dbReference>
<dbReference type="EMBL" id="CM026424">
    <property type="protein sequence ID" value="KAG0579587.1"/>
    <property type="molecule type" value="Genomic_DNA"/>
</dbReference>
<dbReference type="InterPro" id="IPR000719">
    <property type="entry name" value="Prot_kinase_dom"/>
</dbReference>
<dbReference type="Gene3D" id="3.30.200.20">
    <property type="entry name" value="Phosphorylase Kinase, domain 1"/>
    <property type="match status" value="1"/>
</dbReference>
<accession>A0A8T0I9E2</accession>
<dbReference type="GO" id="GO:0005524">
    <property type="term" value="F:ATP binding"/>
    <property type="evidence" value="ECO:0007669"/>
    <property type="project" value="InterPro"/>
</dbReference>
<dbReference type="Pfam" id="PF07714">
    <property type="entry name" value="PK_Tyr_Ser-Thr"/>
    <property type="match status" value="1"/>
</dbReference>
<dbReference type="InterPro" id="IPR011009">
    <property type="entry name" value="Kinase-like_dom_sf"/>
</dbReference>
<evidence type="ECO:0000313" key="2">
    <source>
        <dbReference type="EMBL" id="KAG0579587.1"/>
    </source>
</evidence>
<evidence type="ECO:0000313" key="3">
    <source>
        <dbReference type="Proteomes" id="UP000822688"/>
    </source>
</evidence>
<reference evidence="2" key="1">
    <citation type="submission" date="2020-06" db="EMBL/GenBank/DDBJ databases">
        <title>WGS assembly of Ceratodon purpureus strain R40.</title>
        <authorList>
            <person name="Carey S.B."/>
            <person name="Jenkins J."/>
            <person name="Shu S."/>
            <person name="Lovell J.T."/>
            <person name="Sreedasyam A."/>
            <person name="Maumus F."/>
            <person name="Tiley G.P."/>
            <person name="Fernandez-Pozo N."/>
            <person name="Barry K."/>
            <person name="Chen C."/>
            <person name="Wang M."/>
            <person name="Lipzen A."/>
            <person name="Daum C."/>
            <person name="Saski C.A."/>
            <person name="Payton A.C."/>
            <person name="Mcbreen J.C."/>
            <person name="Conrad R.E."/>
            <person name="Kollar L.M."/>
            <person name="Olsson S."/>
            <person name="Huttunen S."/>
            <person name="Landis J.B."/>
            <person name="Wickett N.J."/>
            <person name="Johnson M.G."/>
            <person name="Rensing S.A."/>
            <person name="Grimwood J."/>
            <person name="Schmutz J."/>
            <person name="Mcdaniel S.F."/>
        </authorList>
    </citation>
    <scope>NUCLEOTIDE SEQUENCE</scope>
    <source>
        <strain evidence="2">R40</strain>
    </source>
</reference>
<sequence length="443" mass="50841">MGLVLSIRPCEGKMLSKFGLLHDELCWNLDAIYYALDLRDEMEFKWNDSRCRYMLVKKDSMTGVAAIGELTESDRLDYEKHDRDHFLRNLMDESILAQEKNSWIRRFTRQNDSQAVHKFAKVLKKRMQQVFDLSKDTCSDQSFSRIDHLDLKTKNKLSGESKRLVYKGEWCGQVVAIGISKYATEVAVQSEAALMLKVQHPHIVEFYGWAFTENAPPPASSGEDDVVSAGYLVMEWMERDLRREIDRCKRSRERSVGPFPLAVAVDILLQIVGAMIHMHNLGIMHRDLKAANCLVSLRSLLKSSAEVLDFYTVKLIDFGDSKVLKAEMTVQTVNKGTRWWMAPEVWQVEGEQLKQYTKSADVYSFGVTCYEVITGLVPFEEFRHSPSSLRHALNEGTRPRIPPTCPAGFQQLMSKCWAQVPDARPNFKDIQKELWTIKGSLEQ</sequence>
<dbReference type="Gene3D" id="1.10.510.10">
    <property type="entry name" value="Transferase(Phosphotransferase) domain 1"/>
    <property type="match status" value="1"/>
</dbReference>
<organism evidence="2 3">
    <name type="scientific">Ceratodon purpureus</name>
    <name type="common">Fire moss</name>
    <name type="synonym">Dicranum purpureum</name>
    <dbReference type="NCBI Taxonomy" id="3225"/>
    <lineage>
        <taxon>Eukaryota</taxon>
        <taxon>Viridiplantae</taxon>
        <taxon>Streptophyta</taxon>
        <taxon>Embryophyta</taxon>
        <taxon>Bryophyta</taxon>
        <taxon>Bryophytina</taxon>
        <taxon>Bryopsida</taxon>
        <taxon>Dicranidae</taxon>
        <taxon>Pseudoditrichales</taxon>
        <taxon>Ditrichaceae</taxon>
        <taxon>Ceratodon</taxon>
    </lineage>
</organism>
<protein>
    <recommendedName>
        <fullName evidence="1">Protein kinase domain-containing protein</fullName>
    </recommendedName>
</protein>
<comment type="caution">
    <text evidence="2">The sequence shown here is derived from an EMBL/GenBank/DDBJ whole genome shotgun (WGS) entry which is preliminary data.</text>
</comment>
<evidence type="ECO:0000259" key="1">
    <source>
        <dbReference type="PROSITE" id="PS50011"/>
    </source>
</evidence>
<dbReference type="PANTHER" id="PTHR44329">
    <property type="entry name" value="SERINE/THREONINE-PROTEIN KINASE TNNI3K-RELATED"/>
    <property type="match status" value="1"/>
</dbReference>
<dbReference type="SMART" id="SM00220">
    <property type="entry name" value="S_TKc"/>
    <property type="match status" value="1"/>
</dbReference>
<dbReference type="PANTHER" id="PTHR44329:SF260">
    <property type="entry name" value="PROTEIN KINASE DOMAIN-CONTAINING PROTEIN"/>
    <property type="match status" value="1"/>
</dbReference>